<dbReference type="AlphaFoldDB" id="A0A7G5XJ02"/>
<feature type="transmembrane region" description="Helical" evidence="1">
    <location>
        <begin position="166"/>
        <end position="191"/>
    </location>
</feature>
<feature type="transmembrane region" description="Helical" evidence="1">
    <location>
        <begin position="198"/>
        <end position="217"/>
    </location>
</feature>
<protein>
    <recommendedName>
        <fullName evidence="4">DoxX family protein</fullName>
    </recommendedName>
</protein>
<keyword evidence="1" id="KW-1133">Transmembrane helix</keyword>
<reference evidence="3" key="1">
    <citation type="submission" date="2020-08" db="EMBL/GenBank/DDBJ databases">
        <title>Lacibacter sp. S13-6-6 genome sequencing.</title>
        <authorList>
            <person name="Jin L."/>
        </authorList>
    </citation>
    <scope>NUCLEOTIDE SEQUENCE [LARGE SCALE GENOMIC DNA]</scope>
    <source>
        <strain evidence="3">S13-6-6</strain>
    </source>
</reference>
<proteinExistence type="predicted"/>
<gene>
    <name evidence="2" type="ORF">H4075_04430</name>
</gene>
<evidence type="ECO:0008006" key="4">
    <source>
        <dbReference type="Google" id="ProtNLM"/>
    </source>
</evidence>
<dbReference type="EMBL" id="CP060007">
    <property type="protein sequence ID" value="QNA45455.1"/>
    <property type="molecule type" value="Genomic_DNA"/>
</dbReference>
<dbReference type="Proteomes" id="UP000515344">
    <property type="component" value="Chromosome"/>
</dbReference>
<feature type="transmembrane region" description="Helical" evidence="1">
    <location>
        <begin position="84"/>
        <end position="105"/>
    </location>
</feature>
<organism evidence="2 3">
    <name type="scientific">Lacibacter sediminis</name>
    <dbReference type="NCBI Taxonomy" id="2760713"/>
    <lineage>
        <taxon>Bacteria</taxon>
        <taxon>Pseudomonadati</taxon>
        <taxon>Bacteroidota</taxon>
        <taxon>Chitinophagia</taxon>
        <taxon>Chitinophagales</taxon>
        <taxon>Chitinophagaceae</taxon>
        <taxon>Lacibacter</taxon>
    </lineage>
</organism>
<feature type="transmembrane region" description="Helical" evidence="1">
    <location>
        <begin position="125"/>
        <end position="146"/>
    </location>
</feature>
<keyword evidence="1" id="KW-0472">Membrane</keyword>
<evidence type="ECO:0000313" key="2">
    <source>
        <dbReference type="EMBL" id="QNA45455.1"/>
    </source>
</evidence>
<evidence type="ECO:0000256" key="1">
    <source>
        <dbReference type="SAM" id="Phobius"/>
    </source>
</evidence>
<name>A0A7G5XJ02_9BACT</name>
<sequence>MYQIMWPGKSNWPLWQRLLFRFFFVYFVLYVSPWQWLEIIPGVNYVTDYYSKFMDWLVNAANKNLFHVYKSLVPLNGSGDTSWAFIQLRLFLLIAAILVIIWSLLDSKRKQHNRLAYWFRIMLRYFIIINCFGYGFAKVFLSQMPFPNNSLMATSLGDLLPMRLSWAFMGASPTYEFFSGLMEVIAGVLLLFRRTATFGTLLAAGVFANVFVMNLGYDIPVKLFSAHLMIACLVLLSFEYRRVLNFLVSNRYAEQGNLYYIRYPKKWMRIATVTAKLLFIVFFVILGGYESYQSFVQRSKTPESKPIRSGLYDVTVFVKNGDTIPPLLYDTIRWRDIVFEKSGAGSVGTTDTLFWQRYRRGYFRSKVDTVKKEIEFSKNNPAFETFKLFTLQYEIPDSNRIILKGKIRNDSVYTVLQRSKRHFQLAEKQFHWLSEYNR</sequence>
<feature type="transmembrane region" description="Helical" evidence="1">
    <location>
        <begin position="223"/>
        <end position="240"/>
    </location>
</feature>
<keyword evidence="3" id="KW-1185">Reference proteome</keyword>
<feature type="transmembrane region" description="Helical" evidence="1">
    <location>
        <begin position="270"/>
        <end position="289"/>
    </location>
</feature>
<evidence type="ECO:0000313" key="3">
    <source>
        <dbReference type="Proteomes" id="UP000515344"/>
    </source>
</evidence>
<accession>A0A7G5XJ02</accession>
<feature type="transmembrane region" description="Helical" evidence="1">
    <location>
        <begin position="18"/>
        <end position="37"/>
    </location>
</feature>
<dbReference type="RefSeq" id="WP_182804531.1">
    <property type="nucleotide sequence ID" value="NZ_CP060007.1"/>
</dbReference>
<dbReference type="KEGG" id="lacs:H4075_04430"/>
<keyword evidence="1" id="KW-0812">Transmembrane</keyword>